<dbReference type="EMBL" id="FO082048">
    <property type="protein sequence ID" value="CCE84250.1"/>
    <property type="molecule type" value="Genomic_DNA"/>
</dbReference>
<evidence type="ECO:0000256" key="4">
    <source>
        <dbReference type="ARBA" id="ARBA00022917"/>
    </source>
</evidence>
<dbReference type="Gene3D" id="3.40.50.12230">
    <property type="match status" value="1"/>
</dbReference>
<dbReference type="InterPro" id="IPR005793">
    <property type="entry name" value="Formyl_trans_C"/>
</dbReference>
<evidence type="ECO:0000313" key="9">
    <source>
        <dbReference type="Proteomes" id="UP000005222"/>
    </source>
</evidence>
<dbReference type="InParanoid" id="G8Y6M0"/>
<sequence length="365" mass="40867">MTSFLRRIGIGRILANGRRHFSHGNGEPLRIAYFGSDQFSVAVLDKIVKLKERDEGYVESVHIVTRSIKPTGRKLKKLVDVPVGSYGTDRGIQVHRAESDEDIVNIARSHRFNIGIAVSYGKLIPATFIDSMRFGGLNVHPSFLPKYSGSSPIQYALMNDDAYTGVTVQTLHPTKFDRGRILAQSERVCIEDSEDFASLQMKLASVGGDLLASCLETRCFEREPAVSTQALPAFSLARKLNPKHRNIDWSCSTSRQIKRLRDAVGNLHSFLPFEKSQKGTTVTGYKKVVINAFEPLDEGDCPLSAPGQFRLQPDQNYILVKTLDKYLAITKLTFECCKEEDAKTFMEKLPKRCGTTVNRFHTGYL</sequence>
<evidence type="ECO:0000256" key="1">
    <source>
        <dbReference type="ARBA" id="ARBA00010699"/>
    </source>
</evidence>
<dbReference type="Pfam" id="PF02911">
    <property type="entry name" value="Formyl_trans_C"/>
    <property type="match status" value="1"/>
</dbReference>
<evidence type="ECO:0000313" key="7">
    <source>
        <dbReference type="EMBL" id="CCE83219.1"/>
    </source>
</evidence>
<dbReference type="OrthoDB" id="10268103at2759"/>
<reference evidence="8" key="1">
    <citation type="submission" date="2011-10" db="EMBL/GenBank/DDBJ databases">
        <authorList>
            <person name="Genoscope - CEA"/>
        </authorList>
    </citation>
    <scope>NUCLEOTIDE SEQUENCE</scope>
</reference>
<organism evidence="8 9">
    <name type="scientific">Pichia sorbitophila (strain ATCC MYA-4447 / BCRC 22081 / CBS 7064 / NBRC 10061 / NRRL Y-12695)</name>
    <name type="common">Hybrid yeast</name>
    <dbReference type="NCBI Taxonomy" id="559304"/>
    <lineage>
        <taxon>Eukaryota</taxon>
        <taxon>Fungi</taxon>
        <taxon>Dikarya</taxon>
        <taxon>Ascomycota</taxon>
        <taxon>Saccharomycotina</taxon>
        <taxon>Pichiomycetes</taxon>
        <taxon>Debaryomycetaceae</taxon>
        <taxon>Millerozyma</taxon>
    </lineage>
</organism>
<evidence type="ECO:0000256" key="3">
    <source>
        <dbReference type="ARBA" id="ARBA00022679"/>
    </source>
</evidence>
<accession>G8Y6M0</accession>
<keyword evidence="4" id="KW-0648">Protein biosynthesis</keyword>
<reference evidence="9" key="2">
    <citation type="journal article" date="2012" name="G3 (Bethesda)">
        <title>Pichia sorbitophila, an interspecies yeast hybrid reveals early steps of genome resolution following polyploidization.</title>
        <authorList>
            <person name="Leh Louis V."/>
            <person name="Despons L."/>
            <person name="Friedrich A."/>
            <person name="Martin T."/>
            <person name="Durrens P."/>
            <person name="Casaregola S."/>
            <person name="Neuveglise C."/>
            <person name="Fairhead C."/>
            <person name="Marck C."/>
            <person name="Cruz J.A."/>
            <person name="Straub M.L."/>
            <person name="Kugler V."/>
            <person name="Sacerdot C."/>
            <person name="Uzunov Z."/>
            <person name="Thierry A."/>
            <person name="Weiss S."/>
            <person name="Bleykasten C."/>
            <person name="De Montigny J."/>
            <person name="Jacques N."/>
            <person name="Jung P."/>
            <person name="Lemaire M."/>
            <person name="Mallet S."/>
            <person name="Morel G."/>
            <person name="Richard G.F."/>
            <person name="Sarkar A."/>
            <person name="Savel G."/>
            <person name="Schacherer J."/>
            <person name="Seret M.L."/>
            <person name="Talla E."/>
            <person name="Samson G."/>
            <person name="Jubin C."/>
            <person name="Poulain J."/>
            <person name="Vacherie B."/>
            <person name="Barbe V."/>
            <person name="Pelletier E."/>
            <person name="Sherman D.J."/>
            <person name="Westhof E."/>
            <person name="Weissenbach J."/>
            <person name="Baret P.V."/>
            <person name="Wincker P."/>
            <person name="Gaillardin C."/>
            <person name="Dujon B."/>
            <person name="Souciet J.L."/>
        </authorList>
    </citation>
    <scope>NUCLEOTIDE SEQUENCE [LARGE SCALE GENOMIC DNA]</scope>
    <source>
        <strain evidence="9">ATCC MYA-4447 / BCRC 22081 / CBS 7064 / NBRC 10061 / NRRL Y-12695</strain>
    </source>
</reference>
<dbReference type="Proteomes" id="UP000005222">
    <property type="component" value="Chromosome K"/>
</dbReference>
<dbReference type="FunCoup" id="G8Y6M0">
    <property type="interactions" value="443"/>
</dbReference>
<comment type="similarity">
    <text evidence="1">Belongs to the Fmt family.</text>
</comment>
<dbReference type="GO" id="GO:0005739">
    <property type="term" value="C:mitochondrion"/>
    <property type="evidence" value="ECO:0007669"/>
    <property type="project" value="TreeGrafter"/>
</dbReference>
<dbReference type="EC" id="2.1.2.9" evidence="2"/>
<dbReference type="AlphaFoldDB" id="G8Y6M0"/>
<dbReference type="STRING" id="559304.G8Y6M0"/>
<evidence type="ECO:0000256" key="2">
    <source>
        <dbReference type="ARBA" id="ARBA00012261"/>
    </source>
</evidence>
<dbReference type="InterPro" id="IPR002376">
    <property type="entry name" value="Formyl_transf_N"/>
</dbReference>
<proteinExistence type="inferred from homology"/>
<keyword evidence="3" id="KW-0808">Transferase</keyword>
<dbReference type="HOGENOM" id="CLU_033347_0_1_1"/>
<feature type="domain" description="Formyl transferase N-terminal" evidence="5">
    <location>
        <begin position="30"/>
        <end position="211"/>
    </location>
</feature>
<name>G8Y6M0_PICSO</name>
<dbReference type="InterPro" id="IPR036477">
    <property type="entry name" value="Formyl_transf_N_sf"/>
</dbReference>
<keyword evidence="9" id="KW-1185">Reference proteome</keyword>
<evidence type="ECO:0000259" key="6">
    <source>
        <dbReference type="Pfam" id="PF02911"/>
    </source>
</evidence>
<dbReference type="eggNOG" id="KOG3082">
    <property type="taxonomic scope" value="Eukaryota"/>
</dbReference>
<evidence type="ECO:0000313" key="8">
    <source>
        <dbReference type="EMBL" id="CCE84250.1"/>
    </source>
</evidence>
<dbReference type="Proteomes" id="UP000005222">
    <property type="component" value="Chromosome L"/>
</dbReference>
<gene>
    <name evidence="8" type="primary">Piso0_003791</name>
    <name evidence="7" type="ORF">GNLVRS01_PISO0K02650g</name>
    <name evidence="8" type="ORF">GNLVRS01_PISO0L02651g</name>
</gene>
<dbReference type="EMBL" id="FO082049">
    <property type="protein sequence ID" value="CCE83219.1"/>
    <property type="molecule type" value="Genomic_DNA"/>
</dbReference>
<dbReference type="InterPro" id="IPR041711">
    <property type="entry name" value="Met-tRNA-FMT_N"/>
</dbReference>
<dbReference type="PANTHER" id="PTHR11138">
    <property type="entry name" value="METHIONYL-TRNA FORMYLTRANSFERASE"/>
    <property type="match status" value="1"/>
</dbReference>
<protein>
    <recommendedName>
        <fullName evidence="2">methionyl-tRNA formyltransferase</fullName>
        <ecNumber evidence="2">2.1.2.9</ecNumber>
    </recommendedName>
</protein>
<dbReference type="Pfam" id="PF00551">
    <property type="entry name" value="Formyl_trans_N"/>
    <property type="match status" value="1"/>
</dbReference>
<feature type="domain" description="Formyl transferase C-terminal" evidence="6">
    <location>
        <begin position="239"/>
        <end position="348"/>
    </location>
</feature>
<dbReference type="SUPFAM" id="SSF53328">
    <property type="entry name" value="Formyltransferase"/>
    <property type="match status" value="1"/>
</dbReference>
<dbReference type="PANTHER" id="PTHR11138:SF5">
    <property type="entry name" value="METHIONYL-TRNA FORMYLTRANSFERASE, MITOCHONDRIAL"/>
    <property type="match status" value="1"/>
</dbReference>
<dbReference type="CDD" id="cd08646">
    <property type="entry name" value="FMT_core_Met-tRNA-FMT_N"/>
    <property type="match status" value="1"/>
</dbReference>
<evidence type="ECO:0000259" key="5">
    <source>
        <dbReference type="Pfam" id="PF00551"/>
    </source>
</evidence>
<dbReference type="GO" id="GO:0004479">
    <property type="term" value="F:methionyl-tRNA formyltransferase activity"/>
    <property type="evidence" value="ECO:0007669"/>
    <property type="project" value="UniProtKB-EC"/>
</dbReference>